<dbReference type="Ensembl" id="ENSBIXT00005050508.1">
    <property type="protein sequence ID" value="ENSBIXP00005020772.1"/>
    <property type="gene ID" value="ENSBIXG00005023786.1"/>
</dbReference>
<dbReference type="AlphaFoldDB" id="A0A4W2GTX0"/>
<protein>
    <submittedName>
        <fullName evidence="1">Uncharacterized protein</fullName>
    </submittedName>
</protein>
<reference evidence="1 2" key="1">
    <citation type="submission" date="2018-11" db="EMBL/GenBank/DDBJ databases">
        <title>Haplotype-resolved cattle genomes.</title>
        <authorList>
            <person name="Low W.Y."/>
            <person name="Tearle R."/>
            <person name="Bickhart D.M."/>
            <person name="Rosen B.D."/>
            <person name="Koren S."/>
            <person name="Rhie A."/>
            <person name="Hiendleder S."/>
            <person name="Phillippy A.M."/>
            <person name="Smith T.P.L."/>
            <person name="Williams J.L."/>
        </authorList>
    </citation>
    <scope>NUCLEOTIDE SEQUENCE [LARGE SCALE GENOMIC DNA]</scope>
</reference>
<evidence type="ECO:0000313" key="1">
    <source>
        <dbReference type="Ensembl" id="ENSBIXP00005020772.1"/>
    </source>
</evidence>
<proteinExistence type="predicted"/>
<reference evidence="1" key="2">
    <citation type="submission" date="2025-08" db="UniProtKB">
        <authorList>
            <consortium name="Ensembl"/>
        </authorList>
    </citation>
    <scope>IDENTIFICATION</scope>
</reference>
<sequence length="18" mass="2033">HYPLIFGKGTYLNVEPGK</sequence>
<accession>A0A4W2GTX0</accession>
<organism evidence="1 2">
    <name type="scientific">Bos indicus x Bos taurus</name>
    <name type="common">Hybrid cattle</name>
    <dbReference type="NCBI Taxonomy" id="30522"/>
    <lineage>
        <taxon>Eukaryota</taxon>
        <taxon>Metazoa</taxon>
        <taxon>Chordata</taxon>
        <taxon>Craniata</taxon>
        <taxon>Vertebrata</taxon>
        <taxon>Euteleostomi</taxon>
        <taxon>Mammalia</taxon>
        <taxon>Eutheria</taxon>
        <taxon>Laurasiatheria</taxon>
        <taxon>Artiodactyla</taxon>
        <taxon>Ruminantia</taxon>
        <taxon>Pecora</taxon>
        <taxon>Bovidae</taxon>
        <taxon>Bovinae</taxon>
        <taxon>Bos</taxon>
    </lineage>
</organism>
<evidence type="ECO:0000313" key="2">
    <source>
        <dbReference type="Proteomes" id="UP000429181"/>
    </source>
</evidence>
<dbReference type="Proteomes" id="UP000429181">
    <property type="component" value="Chromosome 10"/>
</dbReference>
<name>A0A4W2GTX0_BOBOX</name>